<name>A0ABS5BXT9_9BACT</name>
<dbReference type="Proteomes" id="UP000676565">
    <property type="component" value="Unassembled WGS sequence"/>
</dbReference>
<dbReference type="InterPro" id="IPR007831">
    <property type="entry name" value="T2SS_GspE_N"/>
</dbReference>
<sequence length="620" mass="70285">MIPTLIQRRGAQHLAEEEAAEVLSAGDTPALNPPRAVVELIPESVARENFVFPVALEGRSLHVATTDTSDILLRDKLSFIFNKDIRFIEYPRADIFRAINEHYDRSETQSVDSMLVEFTDTAIDFARTKDRSSGATPHTSAPTPQDWRAVRLPRSASAHGEKPRKPTQVIKSALKLEGVGSGDFDLDEMSEGPGEYGLNNSGEERSPNLGRNGVWYYTVEDGQRALMIRKDGRMEVIVGPRRVWIGSSRFERMRHFVAHPGDFLIVRFRDGRQEHLAGPADIWFDPRIHEQITRQEALQLAAKEAVVVYSKAIENAPITRRLVYGPTLFVPAPGEWLHTFSWHGSDGGSQGVRKVAKGLVFQKLWLMPDQMYHDVTDVRTADDAVLTIKLMMFFELLDIDRMLEATHDPIGDFVNAATSDVVDFLGHRTFEGFKKETGLLNELETYRQLTARATQNGYRINKVVYRGYGAPDRLQTMHDQAIEARTKLQLERATEEQAQTLEDFKLTAQMNRAARRRTEQAIEVDTEIDLTRKRQDAERQQKEAERTATREQRRRDAETEQETRRQADERQRAHLAALREMGVDLTALLTQGRADRVIELRGGKGVSPHLHLDNSDGESS</sequence>
<feature type="region of interest" description="Disordered" evidence="1">
    <location>
        <begin position="127"/>
        <end position="149"/>
    </location>
</feature>
<evidence type="ECO:0000313" key="4">
    <source>
        <dbReference type="Proteomes" id="UP000676565"/>
    </source>
</evidence>
<feature type="domain" description="Type II secretion system protein GspE N-terminal" evidence="2">
    <location>
        <begin position="29"/>
        <end position="108"/>
    </location>
</feature>
<feature type="region of interest" description="Disordered" evidence="1">
    <location>
        <begin position="181"/>
        <end position="205"/>
    </location>
</feature>
<evidence type="ECO:0000259" key="2">
    <source>
        <dbReference type="Pfam" id="PF05157"/>
    </source>
</evidence>
<reference evidence="3 4" key="1">
    <citation type="submission" date="2021-04" db="EMBL/GenBank/DDBJ databases">
        <authorList>
            <person name="Ivanova A."/>
        </authorList>
    </citation>
    <scope>NUCLEOTIDE SEQUENCE [LARGE SCALE GENOMIC DNA]</scope>
    <source>
        <strain evidence="3 4">G18</strain>
    </source>
</reference>
<feature type="compositionally biased region" description="Polar residues" evidence="1">
    <location>
        <begin position="133"/>
        <end position="143"/>
    </location>
</feature>
<keyword evidence="4" id="KW-1185">Reference proteome</keyword>
<comment type="caution">
    <text evidence="3">The sequence shown here is derived from an EMBL/GenBank/DDBJ whole genome shotgun (WGS) entry which is preliminary data.</text>
</comment>
<dbReference type="RefSeq" id="WP_210658636.1">
    <property type="nucleotide sequence ID" value="NZ_JAGKQQ010000001.1"/>
</dbReference>
<evidence type="ECO:0000256" key="1">
    <source>
        <dbReference type="SAM" id="MobiDB-lite"/>
    </source>
</evidence>
<dbReference type="SUPFAM" id="SSF160246">
    <property type="entry name" value="EspE N-terminal domain-like"/>
    <property type="match status" value="1"/>
</dbReference>
<accession>A0ABS5BXT9</accession>
<organism evidence="3 4">
    <name type="scientific">Gemmata palustris</name>
    <dbReference type="NCBI Taxonomy" id="2822762"/>
    <lineage>
        <taxon>Bacteria</taxon>
        <taxon>Pseudomonadati</taxon>
        <taxon>Planctomycetota</taxon>
        <taxon>Planctomycetia</taxon>
        <taxon>Gemmatales</taxon>
        <taxon>Gemmataceae</taxon>
        <taxon>Gemmata</taxon>
    </lineage>
</organism>
<feature type="region of interest" description="Disordered" evidence="1">
    <location>
        <begin position="532"/>
        <end position="570"/>
    </location>
</feature>
<protein>
    <recommendedName>
        <fullName evidence="2">Type II secretion system protein GspE N-terminal domain-containing protein</fullName>
    </recommendedName>
</protein>
<dbReference type="InterPro" id="IPR037257">
    <property type="entry name" value="T2SS_E_N_sf"/>
</dbReference>
<feature type="region of interest" description="Disordered" evidence="1">
    <location>
        <begin position="600"/>
        <end position="620"/>
    </location>
</feature>
<dbReference type="Pfam" id="PF05157">
    <property type="entry name" value="MshEN"/>
    <property type="match status" value="1"/>
</dbReference>
<dbReference type="Gene3D" id="3.30.300.160">
    <property type="entry name" value="Type II secretion system, protein E, N-terminal domain"/>
    <property type="match status" value="1"/>
</dbReference>
<dbReference type="EMBL" id="JAGKQQ010000001">
    <property type="protein sequence ID" value="MBP3958551.1"/>
    <property type="molecule type" value="Genomic_DNA"/>
</dbReference>
<gene>
    <name evidence="3" type="ORF">J8F10_25155</name>
</gene>
<evidence type="ECO:0000313" key="3">
    <source>
        <dbReference type="EMBL" id="MBP3958551.1"/>
    </source>
</evidence>
<proteinExistence type="predicted"/>